<evidence type="ECO:0000313" key="1">
    <source>
        <dbReference type="EMBL" id="GGG79365.1"/>
    </source>
</evidence>
<comment type="caution">
    <text evidence="1">The sequence shown here is derived from an EMBL/GenBank/DDBJ whole genome shotgun (WGS) entry which is preliminary data.</text>
</comment>
<dbReference type="RefSeq" id="WP_188890999.1">
    <property type="nucleotide sequence ID" value="NZ_BMHY01000008.1"/>
</dbReference>
<protein>
    <submittedName>
        <fullName evidence="1">Uncharacterized protein</fullName>
    </submittedName>
</protein>
<keyword evidence="2" id="KW-1185">Reference proteome</keyword>
<gene>
    <name evidence="1" type="ORF">GCM10010918_40510</name>
</gene>
<proteinExistence type="predicted"/>
<dbReference type="Proteomes" id="UP000600247">
    <property type="component" value="Unassembled WGS sequence"/>
</dbReference>
<accession>A0A917HI81</accession>
<dbReference type="EMBL" id="BMHY01000008">
    <property type="protein sequence ID" value="GGG79365.1"/>
    <property type="molecule type" value="Genomic_DNA"/>
</dbReference>
<reference evidence="1 2" key="1">
    <citation type="journal article" date="2014" name="Int. J. Syst. Evol. Microbiol.">
        <title>Complete genome sequence of Corynebacterium casei LMG S-19264T (=DSM 44701T), isolated from a smear-ripened cheese.</title>
        <authorList>
            <consortium name="US DOE Joint Genome Institute (JGI-PGF)"/>
            <person name="Walter F."/>
            <person name="Albersmeier A."/>
            <person name="Kalinowski J."/>
            <person name="Ruckert C."/>
        </authorList>
    </citation>
    <scope>NUCLEOTIDE SEQUENCE [LARGE SCALE GENOMIC DNA]</scope>
    <source>
        <strain evidence="1 2">CGMCC 1.15286</strain>
    </source>
</reference>
<dbReference type="AlphaFoldDB" id="A0A917HI81"/>
<evidence type="ECO:0000313" key="2">
    <source>
        <dbReference type="Proteomes" id="UP000600247"/>
    </source>
</evidence>
<name>A0A917HI81_9BACL</name>
<sequence>MTRKVLPGVLTAEGQPIRVTVGATGDNEARIIDPVGVLTDPRSDHTPESRAAMSEFIRKCKSGEIEMKPI</sequence>
<organism evidence="1 2">
    <name type="scientific">Paenibacillus radicis</name>
    <name type="common">ex Gao et al. 2016</name>
    <dbReference type="NCBI Taxonomy" id="1737354"/>
    <lineage>
        <taxon>Bacteria</taxon>
        <taxon>Bacillati</taxon>
        <taxon>Bacillota</taxon>
        <taxon>Bacilli</taxon>
        <taxon>Bacillales</taxon>
        <taxon>Paenibacillaceae</taxon>
        <taxon>Paenibacillus</taxon>
    </lineage>
</organism>